<evidence type="ECO:0000256" key="2">
    <source>
        <dbReference type="ARBA" id="ARBA00022964"/>
    </source>
</evidence>
<keyword evidence="3 5" id="KW-0560">Oxidoreductase</keyword>
<dbReference type="InterPro" id="IPR012786">
    <property type="entry name" value="Protocat_dOase_a"/>
</dbReference>
<evidence type="ECO:0000313" key="6">
    <source>
        <dbReference type="Proteomes" id="UP001160334"/>
    </source>
</evidence>
<keyword evidence="2" id="KW-0223">Dioxygenase</keyword>
<gene>
    <name evidence="5" type="ORF">M2280_000653</name>
</gene>
<comment type="caution">
    <text evidence="5">The sequence shown here is derived from an EMBL/GenBank/DDBJ whole genome shotgun (WGS) entry which is preliminary data.</text>
</comment>
<evidence type="ECO:0000256" key="1">
    <source>
        <dbReference type="ARBA" id="ARBA00007825"/>
    </source>
</evidence>
<dbReference type="RefSeq" id="WP_280758808.1">
    <property type="nucleotide sequence ID" value="NZ_JARXVC010000001.1"/>
</dbReference>
<evidence type="ECO:0000256" key="3">
    <source>
        <dbReference type="ARBA" id="ARBA00023002"/>
    </source>
</evidence>
<dbReference type="SUPFAM" id="SSF49482">
    <property type="entry name" value="Aromatic compound dioxygenase"/>
    <property type="match status" value="1"/>
</dbReference>
<comment type="similarity">
    <text evidence="1">Belongs to the intradiol ring-cleavage dioxygenase family.</text>
</comment>
<dbReference type="Pfam" id="PF00775">
    <property type="entry name" value="Dioxygenase_C"/>
    <property type="match status" value="1"/>
</dbReference>
<protein>
    <submittedName>
        <fullName evidence="5">Protocatechuate 3,4-dioxygenase alpha subunit</fullName>
        <ecNumber evidence="5">1.13.11.3</ecNumber>
    </submittedName>
</protein>
<dbReference type="GO" id="GO:0018578">
    <property type="term" value="F:protocatechuate 3,4-dioxygenase activity"/>
    <property type="evidence" value="ECO:0007669"/>
    <property type="project" value="UniProtKB-EC"/>
</dbReference>
<reference evidence="5 6" key="1">
    <citation type="submission" date="2023-04" db="EMBL/GenBank/DDBJ databases">
        <title>Forest soil microbial communities from Buena Vista Peninsula, Colon Province, Panama.</title>
        <authorList>
            <person name="Bouskill N."/>
        </authorList>
    </citation>
    <scope>NUCLEOTIDE SEQUENCE [LARGE SCALE GENOMIC DNA]</scope>
    <source>
        <strain evidence="5 6">CFH S0262</strain>
    </source>
</reference>
<evidence type="ECO:0000313" key="5">
    <source>
        <dbReference type="EMBL" id="MDH6279448.1"/>
    </source>
</evidence>
<dbReference type="Gene3D" id="2.60.130.10">
    <property type="entry name" value="Aromatic compound dioxygenase"/>
    <property type="match status" value="1"/>
</dbReference>
<dbReference type="InterPro" id="IPR000627">
    <property type="entry name" value="Intradiol_dOase_C"/>
</dbReference>
<dbReference type="InterPro" id="IPR050770">
    <property type="entry name" value="Intradiol_RC_Dioxygenase"/>
</dbReference>
<dbReference type="EMBL" id="JARXVC010000001">
    <property type="protein sequence ID" value="MDH6279448.1"/>
    <property type="molecule type" value="Genomic_DNA"/>
</dbReference>
<evidence type="ECO:0000259" key="4">
    <source>
        <dbReference type="Pfam" id="PF00775"/>
    </source>
</evidence>
<dbReference type="Proteomes" id="UP001160334">
    <property type="component" value="Unassembled WGS sequence"/>
</dbReference>
<dbReference type="NCBIfam" id="TIGR02423">
    <property type="entry name" value="protocat_alph"/>
    <property type="match status" value="1"/>
</dbReference>
<feature type="domain" description="Intradiol ring-cleavage dioxygenases" evidence="4">
    <location>
        <begin position="58"/>
        <end position="194"/>
    </location>
</feature>
<keyword evidence="6" id="KW-1185">Reference proteome</keyword>
<dbReference type="PANTHER" id="PTHR33711">
    <property type="entry name" value="DIOXYGENASE, PUTATIVE (AFU_ORTHOLOGUE AFUA_2G02910)-RELATED"/>
    <property type="match status" value="1"/>
</dbReference>
<accession>A0ABT6M551</accession>
<sequence length="219" mass="23111">MTDAAPQTAGPQNTAPTYAVTPGDFTTADFGVTPSQTVGPYWHIGLPWAGGPDAAPDGTPGRITLRITVIDGDRVPVADAMVETWQADAAGRFAHPDDPRGAAEPVPAGFRGFGRAGADETGTAEIHTVKPGALPAENDAVEAPHVNVGIFARGMLERLYTRLYFPEDTEAHAVDPVLTSLPESQRPKLVAAKTDDGYSLTVYVQDSDPDGVETPFFEL</sequence>
<dbReference type="InterPro" id="IPR015889">
    <property type="entry name" value="Intradiol_dOase_core"/>
</dbReference>
<dbReference type="PANTHER" id="PTHR33711:SF9">
    <property type="entry name" value="PROTOCATECHUATE 3,4-DIOXYGENASE ALPHA CHAIN"/>
    <property type="match status" value="1"/>
</dbReference>
<name>A0ABT6M551_9NOCA</name>
<proteinExistence type="inferred from homology"/>
<dbReference type="EC" id="1.13.11.3" evidence="5"/>
<organism evidence="5 6">
    <name type="scientific">Prescottella agglutinans</name>
    <dbReference type="NCBI Taxonomy" id="1644129"/>
    <lineage>
        <taxon>Bacteria</taxon>
        <taxon>Bacillati</taxon>
        <taxon>Actinomycetota</taxon>
        <taxon>Actinomycetes</taxon>
        <taxon>Mycobacteriales</taxon>
        <taxon>Nocardiaceae</taxon>
        <taxon>Prescottella</taxon>
    </lineage>
</organism>